<evidence type="ECO:0000313" key="2">
    <source>
        <dbReference type="Proteomes" id="UP000798488"/>
    </source>
</evidence>
<keyword evidence="2" id="KW-1185">Reference proteome</keyword>
<gene>
    <name evidence="1" type="ORF">SPSYN_01304</name>
</gene>
<protein>
    <submittedName>
        <fullName evidence="1">Uncharacterized protein</fullName>
    </submittedName>
</protein>
<evidence type="ECO:0000313" key="1">
    <source>
        <dbReference type="EMBL" id="KAF1085168.1"/>
    </source>
</evidence>
<dbReference type="AlphaFoldDB" id="A0A9D3AYV6"/>
<organism evidence="1 2">
    <name type="scientific">Sporotomaculum syntrophicum</name>
    <dbReference type="NCBI Taxonomy" id="182264"/>
    <lineage>
        <taxon>Bacteria</taxon>
        <taxon>Bacillati</taxon>
        <taxon>Bacillota</taxon>
        <taxon>Clostridia</taxon>
        <taxon>Eubacteriales</taxon>
        <taxon>Desulfallaceae</taxon>
        <taxon>Sporotomaculum</taxon>
    </lineage>
</organism>
<comment type="caution">
    <text evidence="1">The sequence shown here is derived from an EMBL/GenBank/DDBJ whole genome shotgun (WGS) entry which is preliminary data.</text>
</comment>
<accession>A0A9D3AYV6</accession>
<dbReference type="EMBL" id="LSRS01000003">
    <property type="protein sequence ID" value="KAF1085168.1"/>
    <property type="molecule type" value="Genomic_DNA"/>
</dbReference>
<reference evidence="1" key="1">
    <citation type="submission" date="2016-02" db="EMBL/GenBank/DDBJ databases">
        <title>Draft Genome Sequence of Sporotomaculum syntrophicum Strain FB, a Syntrophic Benzoate Degrader.</title>
        <authorList>
            <person name="Nobu M.K."/>
            <person name="Narihiro T."/>
            <person name="Qiu Y.-L."/>
            <person name="Ohashi A."/>
            <person name="Liu W.-T."/>
            <person name="Yuji S."/>
        </authorList>
    </citation>
    <scope>NUCLEOTIDE SEQUENCE</scope>
    <source>
        <strain evidence="1">FB</strain>
    </source>
</reference>
<dbReference type="Proteomes" id="UP000798488">
    <property type="component" value="Unassembled WGS sequence"/>
</dbReference>
<dbReference type="RefSeq" id="WP_161821672.1">
    <property type="nucleotide sequence ID" value="NZ_LSRS01000003.1"/>
</dbReference>
<name>A0A9D3AYV6_9FIRM</name>
<proteinExistence type="predicted"/>
<sequence>MKQYWQFDYHSEFGWKTRYFHATEAKVQGRVKRYTADSKELRNISKSRAKYLREELKAHIIEL</sequence>